<dbReference type="EMBL" id="VSSQ01007771">
    <property type="protein sequence ID" value="MPM36924.1"/>
    <property type="molecule type" value="Genomic_DNA"/>
</dbReference>
<organism evidence="1">
    <name type="scientific">bioreactor metagenome</name>
    <dbReference type="NCBI Taxonomy" id="1076179"/>
    <lineage>
        <taxon>unclassified sequences</taxon>
        <taxon>metagenomes</taxon>
        <taxon>ecological metagenomes</taxon>
    </lineage>
</organism>
<evidence type="ECO:0000313" key="1">
    <source>
        <dbReference type="EMBL" id="MPM36924.1"/>
    </source>
</evidence>
<accession>A0A644ZGE5</accession>
<protein>
    <submittedName>
        <fullName evidence="1">Uncharacterized protein</fullName>
    </submittedName>
</protein>
<dbReference type="AlphaFoldDB" id="A0A644ZGE5"/>
<sequence length="62" mass="7022">MYCGGILTNHEIPEVGTQPSDKMECIKPFREYFVKNQQCIGVFPGEHVVGHAEVIVVIQYIE</sequence>
<proteinExistence type="predicted"/>
<comment type="caution">
    <text evidence="1">The sequence shown here is derived from an EMBL/GenBank/DDBJ whole genome shotgun (WGS) entry which is preliminary data.</text>
</comment>
<name>A0A644ZGE5_9ZZZZ</name>
<gene>
    <name evidence="1" type="ORF">SDC9_83528</name>
</gene>
<reference evidence="1" key="1">
    <citation type="submission" date="2019-08" db="EMBL/GenBank/DDBJ databases">
        <authorList>
            <person name="Kucharzyk K."/>
            <person name="Murdoch R.W."/>
            <person name="Higgins S."/>
            <person name="Loffler F."/>
        </authorList>
    </citation>
    <scope>NUCLEOTIDE SEQUENCE</scope>
</reference>